<dbReference type="EMBL" id="CAKLDM010000002">
    <property type="protein sequence ID" value="CAH0539408.1"/>
    <property type="molecule type" value="Genomic_DNA"/>
</dbReference>
<sequence length="205" mass="23057">MTYQVIELKESNISQSEFFIEGLVLASNFATKPLAPESWLASLFGNEASVTIKDEVVGQINKQYVQLQSNSYQVADIIDVKSQPEQLSQFAEGFMTLWPLIEQQWQQEQINDGALRMMQALLTTFMLALDEEKTREQMKQVGYEAPPELKDLLPQLDVMISEVAMAADELMTGNKSQQVNPYKDVGRNDVCVCGSGEKFKQCCGK</sequence>
<evidence type="ECO:0008006" key="3">
    <source>
        <dbReference type="Google" id="ProtNLM"/>
    </source>
</evidence>
<dbReference type="Pfam" id="PF02810">
    <property type="entry name" value="SEC-C"/>
    <property type="match status" value="1"/>
</dbReference>
<dbReference type="Proteomes" id="UP000838748">
    <property type="component" value="Unassembled WGS sequence"/>
</dbReference>
<protein>
    <recommendedName>
        <fullName evidence="3">Prepilin peptidase</fullName>
    </recommendedName>
</protein>
<name>A0ABM9A416_9VIBR</name>
<organism evidence="1 2">
    <name type="scientific">Vibrio marisflavi CECT 7928</name>
    <dbReference type="NCBI Taxonomy" id="634439"/>
    <lineage>
        <taxon>Bacteria</taxon>
        <taxon>Pseudomonadati</taxon>
        <taxon>Pseudomonadota</taxon>
        <taxon>Gammaproteobacteria</taxon>
        <taxon>Vibrionales</taxon>
        <taxon>Vibrionaceae</taxon>
        <taxon>Vibrio</taxon>
    </lineage>
</organism>
<keyword evidence="2" id="KW-1185">Reference proteome</keyword>
<dbReference type="PANTHER" id="PTHR33747:SF1">
    <property type="entry name" value="ADENYLATE CYCLASE-ASSOCIATED CAP C-TERMINAL DOMAIN-CONTAINING PROTEIN"/>
    <property type="match status" value="1"/>
</dbReference>
<evidence type="ECO:0000313" key="1">
    <source>
        <dbReference type="EMBL" id="CAH0539408.1"/>
    </source>
</evidence>
<proteinExistence type="predicted"/>
<dbReference type="RefSeq" id="WP_237361438.1">
    <property type="nucleotide sequence ID" value="NZ_CAKLDM010000002.1"/>
</dbReference>
<reference evidence="1" key="1">
    <citation type="submission" date="2021-11" db="EMBL/GenBank/DDBJ databases">
        <authorList>
            <person name="Rodrigo-Torres L."/>
            <person name="Arahal R. D."/>
            <person name="Lucena T."/>
        </authorList>
    </citation>
    <scope>NUCLEOTIDE SEQUENCE</scope>
    <source>
        <strain evidence="1">CECT 7928</strain>
    </source>
</reference>
<dbReference type="Gene3D" id="3.10.450.50">
    <property type="match status" value="1"/>
</dbReference>
<evidence type="ECO:0000313" key="2">
    <source>
        <dbReference type="Proteomes" id="UP000838748"/>
    </source>
</evidence>
<gene>
    <name evidence="1" type="ORF">VMF7928_02126</name>
</gene>
<accession>A0ABM9A416</accession>
<dbReference type="PANTHER" id="PTHR33747">
    <property type="entry name" value="UPF0225 PROTEIN SCO1677"/>
    <property type="match status" value="1"/>
</dbReference>
<comment type="caution">
    <text evidence="1">The sequence shown here is derived from an EMBL/GenBank/DDBJ whole genome shotgun (WGS) entry which is preliminary data.</text>
</comment>
<dbReference type="SUPFAM" id="SSF103642">
    <property type="entry name" value="Sec-C motif"/>
    <property type="match status" value="1"/>
</dbReference>
<dbReference type="InterPro" id="IPR004027">
    <property type="entry name" value="SEC_C_motif"/>
</dbReference>